<accession>A0A8S5LIK0</accession>
<dbReference type="GO" id="GO:0016301">
    <property type="term" value="F:kinase activity"/>
    <property type="evidence" value="ECO:0007669"/>
    <property type="project" value="UniProtKB-KW"/>
</dbReference>
<keyword evidence="1" id="KW-0418">Kinase</keyword>
<protein>
    <submittedName>
        <fullName evidence="1">Nucelotide kinase</fullName>
    </submittedName>
</protein>
<dbReference type="InterPro" id="IPR021739">
    <property type="entry name" value="SaV-like"/>
</dbReference>
<evidence type="ECO:0000313" key="1">
    <source>
        <dbReference type="EMBL" id="DAD69778.1"/>
    </source>
</evidence>
<reference evidence="1" key="1">
    <citation type="journal article" date="2021" name="Proc. Natl. Acad. Sci. U.S.A.">
        <title>A Catalog of Tens of Thousands of Viruses from Human Metagenomes Reveals Hidden Associations with Chronic Diseases.</title>
        <authorList>
            <person name="Tisza M.J."/>
            <person name="Buck C.B."/>
        </authorList>
    </citation>
    <scope>NUCLEOTIDE SEQUENCE</scope>
    <source>
        <strain evidence="1">CtfYP22</strain>
    </source>
</reference>
<dbReference type="EMBL" id="BK015856">
    <property type="protein sequence ID" value="DAD69778.1"/>
    <property type="molecule type" value="Genomic_DNA"/>
</dbReference>
<sequence>MNVLDTQVGGSHYKNMRFQPIELISLLGLDFFQGNVVKYVSRHHEKGGREDLDKARHYCQLAMSYGYGRGRLPTKVQTARIAVFVSMNSLPAYTAKRFSRLISEGLMCRNWDLAMEIIDEITQDYYLQACSTDN</sequence>
<dbReference type="Pfam" id="PF11753">
    <property type="entry name" value="DUF3310"/>
    <property type="match status" value="1"/>
</dbReference>
<keyword evidence="1" id="KW-0808">Transferase</keyword>
<organism evidence="1">
    <name type="scientific">Siphoviridae sp. ctfYP22</name>
    <dbReference type="NCBI Taxonomy" id="2827584"/>
    <lineage>
        <taxon>Viruses</taxon>
        <taxon>Duplodnaviria</taxon>
        <taxon>Heunggongvirae</taxon>
        <taxon>Uroviricota</taxon>
        <taxon>Caudoviricetes</taxon>
    </lineage>
</organism>
<proteinExistence type="predicted"/>
<name>A0A8S5LIK0_9CAUD</name>